<sequence length="192" mass="22075">MSRKAAPVGSTTTTSAPPPAEGQRIQPMLQQEKEKGANFETIMQAIHKIQAGLDSRDDKLDTLVKKSEIVPVTAIFKQQEQVHNVYLLTYIFSNGHSSDNQRIEELFTKNHQLREQQKGLKENVKVLENRLRAGLCDRCQVTQEVAKKKQHEFMKAHFQGLQHIFILTNELNKLREENKSLKEDLKRLYGPE</sequence>
<feature type="compositionally biased region" description="Low complexity" evidence="2">
    <location>
        <begin position="1"/>
        <end position="15"/>
    </location>
</feature>
<dbReference type="AlphaFoldDB" id="A0A6I9Y174"/>
<keyword evidence="1" id="KW-0175">Coiled coil</keyword>
<keyword evidence="4" id="KW-1185">Reference proteome</keyword>
<dbReference type="PANTHER" id="PTHR15107:SF3">
    <property type="entry name" value="RBBP8 N-TERMINAL-LIKE PROTEIN"/>
    <property type="match status" value="1"/>
</dbReference>
<evidence type="ECO:0000313" key="4">
    <source>
        <dbReference type="Proteomes" id="UP000504617"/>
    </source>
</evidence>
<feature type="region of interest" description="Disordered" evidence="2">
    <location>
        <begin position="1"/>
        <end position="27"/>
    </location>
</feature>
<reference evidence="5" key="1">
    <citation type="submission" date="2025-08" db="UniProtKB">
        <authorList>
            <consortium name="RefSeq"/>
        </authorList>
    </citation>
    <scope>IDENTIFICATION</scope>
    <source>
        <tissue evidence="5">Skeletal muscle</tissue>
    </source>
</reference>
<dbReference type="OrthoDB" id="5801062at2759"/>
<dbReference type="Proteomes" id="UP000504617">
    <property type="component" value="Unplaced"/>
</dbReference>
<name>A0A6I9Y174_9SAUR</name>
<evidence type="ECO:0000259" key="3">
    <source>
        <dbReference type="Pfam" id="PF10482"/>
    </source>
</evidence>
<gene>
    <name evidence="5" type="primary">LOC106544856</name>
</gene>
<organism evidence="4 5">
    <name type="scientific">Thamnophis sirtalis</name>
    <dbReference type="NCBI Taxonomy" id="35019"/>
    <lineage>
        <taxon>Eukaryota</taxon>
        <taxon>Metazoa</taxon>
        <taxon>Chordata</taxon>
        <taxon>Craniata</taxon>
        <taxon>Vertebrata</taxon>
        <taxon>Euteleostomi</taxon>
        <taxon>Lepidosauria</taxon>
        <taxon>Squamata</taxon>
        <taxon>Bifurcata</taxon>
        <taxon>Unidentata</taxon>
        <taxon>Episquamata</taxon>
        <taxon>Toxicofera</taxon>
        <taxon>Serpentes</taxon>
        <taxon>Colubroidea</taxon>
        <taxon>Colubridae</taxon>
        <taxon>Natricinae</taxon>
        <taxon>Thamnophis</taxon>
    </lineage>
</organism>
<evidence type="ECO:0000256" key="1">
    <source>
        <dbReference type="SAM" id="Coils"/>
    </source>
</evidence>
<dbReference type="KEGG" id="tsr:106544856"/>
<dbReference type="PANTHER" id="PTHR15107">
    <property type="entry name" value="RETINOBLASTOMA BINDING PROTEIN 8"/>
    <property type="match status" value="1"/>
</dbReference>
<dbReference type="InterPro" id="IPR033316">
    <property type="entry name" value="RBBP8-like"/>
</dbReference>
<accession>A0A6I9Y174</accession>
<dbReference type="Pfam" id="PF10482">
    <property type="entry name" value="CtIP_N"/>
    <property type="match status" value="1"/>
</dbReference>
<evidence type="ECO:0000313" key="5">
    <source>
        <dbReference type="RefSeq" id="XP_013916733.1"/>
    </source>
</evidence>
<dbReference type="GeneID" id="106544856"/>
<evidence type="ECO:0000256" key="2">
    <source>
        <dbReference type="SAM" id="MobiDB-lite"/>
    </source>
</evidence>
<protein>
    <submittedName>
        <fullName evidence="5">DNA endonuclease RBBP8-like</fullName>
    </submittedName>
</protein>
<feature type="domain" description="DNA endonuclease Ctp1 N-terminal" evidence="3">
    <location>
        <begin position="94"/>
        <end position="186"/>
    </location>
</feature>
<dbReference type="InterPro" id="IPR019518">
    <property type="entry name" value="CtIP_N"/>
</dbReference>
<dbReference type="RefSeq" id="XP_013916733.1">
    <property type="nucleotide sequence ID" value="XM_014061258.1"/>
</dbReference>
<feature type="coiled-coil region" evidence="1">
    <location>
        <begin position="103"/>
        <end position="130"/>
    </location>
</feature>
<proteinExistence type="predicted"/>